<evidence type="ECO:0000313" key="4">
    <source>
        <dbReference type="EMBL" id="KAI3428776.1"/>
    </source>
</evidence>
<dbReference type="Proteomes" id="UP001055712">
    <property type="component" value="Unassembled WGS sequence"/>
</dbReference>
<dbReference type="InterPro" id="IPR015174">
    <property type="entry name" value="MIF4G-like_typ-2"/>
</dbReference>
<dbReference type="OrthoDB" id="10252707at2759"/>
<accession>A0A9D4TLE6</accession>
<dbReference type="AlphaFoldDB" id="A0A9D4TLE6"/>
<dbReference type="SUPFAM" id="SSF48371">
    <property type="entry name" value="ARM repeat"/>
    <property type="match status" value="3"/>
</dbReference>
<dbReference type="Pfam" id="PF09090">
    <property type="entry name" value="MIF4G_like_2"/>
    <property type="match status" value="1"/>
</dbReference>
<dbReference type="EMBL" id="SIDB01000009">
    <property type="protein sequence ID" value="KAI3428776.1"/>
    <property type="molecule type" value="Genomic_DNA"/>
</dbReference>
<evidence type="ECO:0000259" key="3">
    <source>
        <dbReference type="Pfam" id="PF09090"/>
    </source>
</evidence>
<sequence length="831" mass="89763">MGDHKRQSGGGGYKRRREEEAPISSSKQLLASLISVGDPGKDGSIHLDEEDVGGLVKHLRREARNTPQLVHGMLLDCAVQLSTKVPVYALLAGLLNVDEPELVAGLVQRAGLEINMCMQPGGDMRRARLLLRFAASLVATNVVHAASMLATLRSLVDAALAVADASPAGDDGRSWQPYTDHLVYMALVALPWGGPELGEPLPGEVEALLAAADDYMGKRPRSSQPSLRPFAAAIKEHDPVAESDNGGASFLAEAVSAVKAMAAAAAWQLESVPRLHLAHEAALAEAQGSDLPPLEAPAAAPVAVPEGASDALVGALVLEAFPPRGIIRLLEAQHTLGDRLAVERLVAEEYVLDTCFYFESDRVECAKRLASGLPLQYAYEPLLCEVLFGQMLRLPRPPFKPVMYSTLMVDLCKLRRLFPRAMSACVRECFARMNVMDPHLRLRLAEWLAFHLSNYEYVWPWAKWAHVLTAPPFDGQRRFCVAILNRLVRLSYWDRIRSVLPEEFRVLLPPKPEVAPLPAADDAAAAEADPEGHWAAKMLVLVRAKATPEDLDAWKAEQGLEERLGGTLGVLRCMARCLLVAGAKSYTHMVIALERYYGPLKNAVDAGGLEGEAALVGVANSVWRASPQRAAMAVDRLMTLRLVSAEAIVGWVFDSEGVRVLGDESLSGAAWEILYGAVNKTIARVQDACEDLAATEAEVGRLQGQVEALMSAGEMAGEAAAQLDELSAGLEEKRGYVLETRGQQEAAFLQVLRCFVQVLAAGQGTDVGDAMHTDANAATAMQDFMLAALKSFVRRYNVQCAQIAERISAEVLGGEGVTPELKAAVETQLRL</sequence>
<dbReference type="GO" id="GO:0003729">
    <property type="term" value="F:mRNA binding"/>
    <property type="evidence" value="ECO:0007669"/>
    <property type="project" value="TreeGrafter"/>
</dbReference>
<evidence type="ECO:0000313" key="5">
    <source>
        <dbReference type="Proteomes" id="UP001055712"/>
    </source>
</evidence>
<organism evidence="4 5">
    <name type="scientific">Chlorella vulgaris</name>
    <name type="common">Green alga</name>
    <dbReference type="NCBI Taxonomy" id="3077"/>
    <lineage>
        <taxon>Eukaryota</taxon>
        <taxon>Viridiplantae</taxon>
        <taxon>Chlorophyta</taxon>
        <taxon>core chlorophytes</taxon>
        <taxon>Trebouxiophyceae</taxon>
        <taxon>Chlorellales</taxon>
        <taxon>Chlorellaceae</taxon>
        <taxon>Chlorella clade</taxon>
        <taxon>Chlorella</taxon>
    </lineage>
</organism>
<proteinExistence type="predicted"/>
<dbReference type="GO" id="GO:0000339">
    <property type="term" value="F:RNA cap binding"/>
    <property type="evidence" value="ECO:0007669"/>
    <property type="project" value="InterPro"/>
</dbReference>
<dbReference type="GO" id="GO:0005634">
    <property type="term" value="C:nucleus"/>
    <property type="evidence" value="ECO:0007669"/>
    <property type="project" value="TreeGrafter"/>
</dbReference>
<dbReference type="GO" id="GO:0006406">
    <property type="term" value="P:mRNA export from nucleus"/>
    <property type="evidence" value="ECO:0007669"/>
    <property type="project" value="InterPro"/>
</dbReference>
<evidence type="ECO:0000256" key="1">
    <source>
        <dbReference type="SAM" id="MobiDB-lite"/>
    </source>
</evidence>
<keyword evidence="5" id="KW-1185">Reference proteome</keyword>
<gene>
    <name evidence="4" type="ORF">D9Q98_007597</name>
</gene>
<comment type="caution">
    <text evidence="4">The sequence shown here is derived from an EMBL/GenBank/DDBJ whole genome shotgun (WGS) entry which is preliminary data.</text>
</comment>
<dbReference type="PANTHER" id="PTHR12412">
    <property type="entry name" value="CAP BINDING PROTEIN"/>
    <property type="match status" value="1"/>
</dbReference>
<dbReference type="PANTHER" id="PTHR12412:SF2">
    <property type="entry name" value="NUCLEAR CAP-BINDING PROTEIN SUBUNIT 1"/>
    <property type="match status" value="1"/>
</dbReference>
<dbReference type="GO" id="GO:0000184">
    <property type="term" value="P:nuclear-transcribed mRNA catabolic process, nonsense-mediated decay"/>
    <property type="evidence" value="ECO:0007669"/>
    <property type="project" value="TreeGrafter"/>
</dbReference>
<dbReference type="Gene3D" id="1.25.40.180">
    <property type="match status" value="3"/>
</dbReference>
<name>A0A9D4TLE6_CHLVU</name>
<feature type="region of interest" description="Disordered" evidence="1">
    <location>
        <begin position="1"/>
        <end position="25"/>
    </location>
</feature>
<feature type="domain" description="MIF4G-like type 2" evidence="3">
    <location>
        <begin position="535"/>
        <end position="800"/>
    </location>
</feature>
<dbReference type="InterPro" id="IPR016024">
    <property type="entry name" value="ARM-type_fold"/>
</dbReference>
<dbReference type="InterPro" id="IPR015172">
    <property type="entry name" value="MIF4G-like_typ-1"/>
</dbReference>
<reference evidence="4" key="2">
    <citation type="submission" date="2020-11" db="EMBL/GenBank/DDBJ databases">
        <authorList>
            <person name="Cecchin M."/>
            <person name="Marcolungo L."/>
            <person name="Rossato M."/>
            <person name="Girolomoni L."/>
            <person name="Cosentino E."/>
            <person name="Cuine S."/>
            <person name="Li-Beisson Y."/>
            <person name="Delledonne M."/>
            <person name="Ballottari M."/>
        </authorList>
    </citation>
    <scope>NUCLEOTIDE SEQUENCE</scope>
    <source>
        <strain evidence="4">211/11P</strain>
        <tissue evidence="4">Whole cell</tissue>
    </source>
</reference>
<dbReference type="GO" id="GO:0005846">
    <property type="term" value="C:nuclear cap binding complex"/>
    <property type="evidence" value="ECO:0007669"/>
    <property type="project" value="InterPro"/>
</dbReference>
<dbReference type="Pfam" id="PF09088">
    <property type="entry name" value="MIF4G_like"/>
    <property type="match status" value="1"/>
</dbReference>
<evidence type="ECO:0000259" key="2">
    <source>
        <dbReference type="Pfam" id="PF09088"/>
    </source>
</evidence>
<dbReference type="InterPro" id="IPR027159">
    <property type="entry name" value="CBP80"/>
</dbReference>
<reference evidence="4" key="1">
    <citation type="journal article" date="2019" name="Plant J.">
        <title>Chlorella vulgaris genome assembly and annotation reveals the molecular basis for metabolic acclimation to high light conditions.</title>
        <authorList>
            <person name="Cecchin M."/>
            <person name="Marcolungo L."/>
            <person name="Rossato M."/>
            <person name="Girolomoni L."/>
            <person name="Cosentino E."/>
            <person name="Cuine S."/>
            <person name="Li-Beisson Y."/>
            <person name="Delledonne M."/>
            <person name="Ballottari M."/>
        </authorList>
    </citation>
    <scope>NUCLEOTIDE SEQUENCE</scope>
    <source>
        <strain evidence="4">211/11P</strain>
    </source>
</reference>
<protein>
    <recommendedName>
        <fullName evidence="6">Nuclear cap-binding protein subunit 1</fullName>
    </recommendedName>
</protein>
<evidence type="ECO:0008006" key="6">
    <source>
        <dbReference type="Google" id="ProtNLM"/>
    </source>
</evidence>
<feature type="domain" description="MIF4G-like type 1" evidence="2">
    <location>
        <begin position="341"/>
        <end position="502"/>
    </location>
</feature>